<feature type="binding site" evidence="9">
    <location>
        <position position="126"/>
    </location>
    <ligand>
        <name>Zn(2+)</name>
        <dbReference type="ChEBI" id="CHEBI:29105"/>
        <note>catalytic</note>
    </ligand>
</feature>
<sequence>MSIEVVNETDVAIDVDSLEAQARFTLGRLRIHPQADLSVVLIDEAAMTDLHVKWMDEPGPTDVMSFPMDELRPTKDDEEPEEGLLGDVVICPQVAAKQAEAAGHRLEDEVALLLTHGILHLLGYDHAEPEEHAEMFGLQARLLAEWVALAAGDR</sequence>
<dbReference type="PANTHER" id="PTHR46986:SF1">
    <property type="entry name" value="ENDORIBONUCLEASE YBEY, CHLOROPLASTIC"/>
    <property type="match status" value="1"/>
</dbReference>
<keyword evidence="4 9" id="KW-0540">Nuclease</keyword>
<dbReference type="NCBIfam" id="TIGR00043">
    <property type="entry name" value="rRNA maturation RNase YbeY"/>
    <property type="match status" value="1"/>
</dbReference>
<evidence type="ECO:0000256" key="8">
    <source>
        <dbReference type="ARBA" id="ARBA00022833"/>
    </source>
</evidence>
<evidence type="ECO:0000256" key="3">
    <source>
        <dbReference type="ARBA" id="ARBA00022552"/>
    </source>
</evidence>
<evidence type="ECO:0000256" key="4">
    <source>
        <dbReference type="ARBA" id="ARBA00022722"/>
    </source>
</evidence>
<keyword evidence="6 9" id="KW-0255">Endonuclease</keyword>
<feature type="binding site" evidence="9">
    <location>
        <position position="116"/>
    </location>
    <ligand>
        <name>Zn(2+)</name>
        <dbReference type="ChEBI" id="CHEBI:29105"/>
        <note>catalytic</note>
    </ligand>
</feature>
<dbReference type="InterPro" id="IPR020549">
    <property type="entry name" value="YbeY_CS"/>
</dbReference>
<dbReference type="InterPro" id="IPR002036">
    <property type="entry name" value="YbeY"/>
</dbReference>
<comment type="function">
    <text evidence="9">Single strand-specific metallo-endoribonuclease involved in late-stage 70S ribosome quality control and in maturation of the 3' terminus of the 16S rRNA.</text>
</comment>
<evidence type="ECO:0000256" key="7">
    <source>
        <dbReference type="ARBA" id="ARBA00022801"/>
    </source>
</evidence>
<comment type="caution">
    <text evidence="10">The sequence shown here is derived from an EMBL/GenBank/DDBJ whole genome shotgun (WGS) entry which is preliminary data.</text>
</comment>
<dbReference type="EC" id="3.1.-.-" evidence="9"/>
<dbReference type="HAMAP" id="MF_00009">
    <property type="entry name" value="Endoribonucl_YbeY"/>
    <property type="match status" value="1"/>
</dbReference>
<keyword evidence="3 9" id="KW-0698">rRNA processing</keyword>
<keyword evidence="7 9" id="KW-0378">Hydrolase</keyword>
<dbReference type="RefSeq" id="WP_386767776.1">
    <property type="nucleotide sequence ID" value="NZ_JBHSTI010000008.1"/>
</dbReference>
<evidence type="ECO:0000256" key="9">
    <source>
        <dbReference type="HAMAP-Rule" id="MF_00009"/>
    </source>
</evidence>
<organism evidence="10 11">
    <name type="scientific">Longivirga aurantiaca</name>
    <dbReference type="NCBI Taxonomy" id="1837743"/>
    <lineage>
        <taxon>Bacteria</taxon>
        <taxon>Bacillati</taxon>
        <taxon>Actinomycetota</taxon>
        <taxon>Actinomycetes</taxon>
        <taxon>Sporichthyales</taxon>
        <taxon>Sporichthyaceae</taxon>
        <taxon>Longivirga</taxon>
    </lineage>
</organism>
<dbReference type="SUPFAM" id="SSF55486">
    <property type="entry name" value="Metalloproteases ('zincins'), catalytic domain"/>
    <property type="match status" value="1"/>
</dbReference>
<comment type="cofactor">
    <cofactor evidence="9">
        <name>Zn(2+)</name>
        <dbReference type="ChEBI" id="CHEBI:29105"/>
    </cofactor>
    <text evidence="9">Binds 1 zinc ion.</text>
</comment>
<evidence type="ECO:0000313" key="10">
    <source>
        <dbReference type="EMBL" id="MFC6239046.1"/>
    </source>
</evidence>
<gene>
    <name evidence="9 10" type="primary">ybeY</name>
    <name evidence="10" type="ORF">ACFQGU_14265</name>
</gene>
<evidence type="ECO:0000256" key="2">
    <source>
        <dbReference type="ARBA" id="ARBA00022517"/>
    </source>
</evidence>
<comment type="subcellular location">
    <subcellularLocation>
        <location evidence="9">Cytoplasm</location>
    </subcellularLocation>
</comment>
<keyword evidence="11" id="KW-1185">Reference proteome</keyword>
<dbReference type="Gene3D" id="3.40.390.30">
    <property type="entry name" value="Metalloproteases ('zincins'), catalytic domain"/>
    <property type="match status" value="1"/>
</dbReference>
<protein>
    <recommendedName>
        <fullName evidence="9">Endoribonuclease YbeY</fullName>
        <ecNumber evidence="9">3.1.-.-</ecNumber>
    </recommendedName>
</protein>
<dbReference type="PANTHER" id="PTHR46986">
    <property type="entry name" value="ENDORIBONUCLEASE YBEY, CHLOROPLASTIC"/>
    <property type="match status" value="1"/>
</dbReference>
<dbReference type="InterPro" id="IPR023091">
    <property type="entry name" value="MetalPrtase_cat_dom_sf_prd"/>
</dbReference>
<accession>A0ABW1T2T5</accession>
<dbReference type="Proteomes" id="UP001596138">
    <property type="component" value="Unassembled WGS sequence"/>
</dbReference>
<comment type="similarity">
    <text evidence="1 9">Belongs to the endoribonuclease YbeY family.</text>
</comment>
<proteinExistence type="inferred from homology"/>
<dbReference type="PROSITE" id="PS01306">
    <property type="entry name" value="UPF0054"/>
    <property type="match status" value="1"/>
</dbReference>
<evidence type="ECO:0000313" key="11">
    <source>
        <dbReference type="Proteomes" id="UP001596138"/>
    </source>
</evidence>
<dbReference type="Pfam" id="PF02130">
    <property type="entry name" value="YbeY"/>
    <property type="match status" value="1"/>
</dbReference>
<reference evidence="11" key="1">
    <citation type="journal article" date="2019" name="Int. J. Syst. Evol. Microbiol.">
        <title>The Global Catalogue of Microorganisms (GCM) 10K type strain sequencing project: providing services to taxonomists for standard genome sequencing and annotation.</title>
        <authorList>
            <consortium name="The Broad Institute Genomics Platform"/>
            <consortium name="The Broad Institute Genome Sequencing Center for Infectious Disease"/>
            <person name="Wu L."/>
            <person name="Ma J."/>
        </authorList>
    </citation>
    <scope>NUCLEOTIDE SEQUENCE [LARGE SCALE GENOMIC DNA]</scope>
    <source>
        <strain evidence="11">CGMCC 4.7317</strain>
    </source>
</reference>
<keyword evidence="9" id="KW-0963">Cytoplasm</keyword>
<feature type="binding site" evidence="9">
    <location>
        <position position="120"/>
    </location>
    <ligand>
        <name>Zn(2+)</name>
        <dbReference type="ChEBI" id="CHEBI:29105"/>
        <note>catalytic</note>
    </ligand>
</feature>
<evidence type="ECO:0000256" key="5">
    <source>
        <dbReference type="ARBA" id="ARBA00022723"/>
    </source>
</evidence>
<evidence type="ECO:0000256" key="1">
    <source>
        <dbReference type="ARBA" id="ARBA00010875"/>
    </source>
</evidence>
<dbReference type="EMBL" id="JBHSTI010000008">
    <property type="protein sequence ID" value="MFC6239046.1"/>
    <property type="molecule type" value="Genomic_DNA"/>
</dbReference>
<evidence type="ECO:0000256" key="6">
    <source>
        <dbReference type="ARBA" id="ARBA00022759"/>
    </source>
</evidence>
<keyword evidence="5 9" id="KW-0479">Metal-binding</keyword>
<name>A0ABW1T2T5_9ACTN</name>
<keyword evidence="8 9" id="KW-0862">Zinc</keyword>
<keyword evidence="2 9" id="KW-0690">Ribosome biogenesis</keyword>